<gene>
    <name evidence="1" type="ORF">K460DRAFT_400544</name>
</gene>
<keyword evidence="2" id="KW-1185">Reference proteome</keyword>
<dbReference type="OrthoDB" id="2997776at2759"/>
<comment type="caution">
    <text evidence="1">The sequence shown here is derived from an EMBL/GenBank/DDBJ whole genome shotgun (WGS) entry which is preliminary data.</text>
</comment>
<organism evidence="1 2">
    <name type="scientific">Cucurbitaria berberidis CBS 394.84</name>
    <dbReference type="NCBI Taxonomy" id="1168544"/>
    <lineage>
        <taxon>Eukaryota</taxon>
        <taxon>Fungi</taxon>
        <taxon>Dikarya</taxon>
        <taxon>Ascomycota</taxon>
        <taxon>Pezizomycotina</taxon>
        <taxon>Dothideomycetes</taxon>
        <taxon>Pleosporomycetidae</taxon>
        <taxon>Pleosporales</taxon>
        <taxon>Pleosporineae</taxon>
        <taxon>Cucurbitariaceae</taxon>
        <taxon>Cucurbitaria</taxon>
    </lineage>
</organism>
<protein>
    <recommendedName>
        <fullName evidence="3">F-box domain-containing protein</fullName>
    </recommendedName>
</protein>
<dbReference type="AlphaFoldDB" id="A0A9P4GSF4"/>
<proteinExistence type="predicted"/>
<dbReference type="EMBL" id="ML976614">
    <property type="protein sequence ID" value="KAF1850482.1"/>
    <property type="molecule type" value="Genomic_DNA"/>
</dbReference>
<accession>A0A9P4GSF4</accession>
<name>A0A9P4GSF4_9PLEO</name>
<dbReference type="CDD" id="cd09917">
    <property type="entry name" value="F-box_SF"/>
    <property type="match status" value="1"/>
</dbReference>
<evidence type="ECO:0008006" key="3">
    <source>
        <dbReference type="Google" id="ProtNLM"/>
    </source>
</evidence>
<dbReference type="RefSeq" id="XP_040793045.1">
    <property type="nucleotide sequence ID" value="XM_040936336.1"/>
</dbReference>
<sequence length="323" mass="38098">MATKPLQPATHPRWQPRCRALPPEVWINIFRYHTDLAHLWLACRRISSPLRACAEYAFAKYFLQDVHIDFQLEKYNLGGKSKRPEVPVTFDRLGKRSEEDIAWYRDHRAMETVCDGHGKKGQKWFQDVMCRWEENVNGWKPEMPNYTITIGGSLVNDTALPGLSIDTAAREIRFMWREMLHLFFREHERLQILRETWQIQTTKRIQENNARLRKGEKLLPADYPLPWHTAEAEMRKDIRRARLKEHYRHDEEMVWAITSLSHFEQYGAAGGSARAFTLDVDLPGAGLGEKWFGRSNLVQELFLDEWSCMHRIDTKREHLRSGL</sequence>
<evidence type="ECO:0000313" key="1">
    <source>
        <dbReference type="EMBL" id="KAF1850482.1"/>
    </source>
</evidence>
<evidence type="ECO:0000313" key="2">
    <source>
        <dbReference type="Proteomes" id="UP000800039"/>
    </source>
</evidence>
<dbReference type="Proteomes" id="UP000800039">
    <property type="component" value="Unassembled WGS sequence"/>
</dbReference>
<dbReference type="GeneID" id="63853586"/>
<reference evidence="1" key="1">
    <citation type="submission" date="2020-01" db="EMBL/GenBank/DDBJ databases">
        <authorList>
            <consortium name="DOE Joint Genome Institute"/>
            <person name="Haridas S."/>
            <person name="Albert R."/>
            <person name="Binder M."/>
            <person name="Bloem J."/>
            <person name="Labutti K."/>
            <person name="Salamov A."/>
            <person name="Andreopoulos B."/>
            <person name="Baker S.E."/>
            <person name="Barry K."/>
            <person name="Bills G."/>
            <person name="Bluhm B.H."/>
            <person name="Cannon C."/>
            <person name="Castanera R."/>
            <person name="Culley D.E."/>
            <person name="Daum C."/>
            <person name="Ezra D."/>
            <person name="Gonzalez J.B."/>
            <person name="Henrissat B."/>
            <person name="Kuo A."/>
            <person name="Liang C."/>
            <person name="Lipzen A."/>
            <person name="Lutzoni F."/>
            <person name="Magnuson J."/>
            <person name="Mondo S."/>
            <person name="Nolan M."/>
            <person name="Ohm R."/>
            <person name="Pangilinan J."/>
            <person name="Park H.-J."/>
            <person name="Ramirez L."/>
            <person name="Alfaro M."/>
            <person name="Sun H."/>
            <person name="Tritt A."/>
            <person name="Yoshinaga Y."/>
            <person name="Zwiers L.-H."/>
            <person name="Turgeon B.G."/>
            <person name="Goodwin S.B."/>
            <person name="Spatafora J.W."/>
            <person name="Crous P.W."/>
            <person name="Grigoriev I.V."/>
        </authorList>
    </citation>
    <scope>NUCLEOTIDE SEQUENCE</scope>
    <source>
        <strain evidence="1">CBS 394.84</strain>
    </source>
</reference>